<keyword evidence="6" id="KW-1185">Reference proteome</keyword>
<dbReference type="Proteomes" id="UP000279259">
    <property type="component" value="Unassembled WGS sequence"/>
</dbReference>
<feature type="compositionally biased region" description="Polar residues" evidence="3">
    <location>
        <begin position="1"/>
        <end position="10"/>
    </location>
</feature>
<feature type="region of interest" description="Disordered" evidence="3">
    <location>
        <begin position="490"/>
        <end position="518"/>
    </location>
</feature>
<evidence type="ECO:0000256" key="1">
    <source>
        <dbReference type="ARBA" id="ARBA00004604"/>
    </source>
</evidence>
<dbReference type="GO" id="GO:0003723">
    <property type="term" value="F:RNA binding"/>
    <property type="evidence" value="ECO:0007669"/>
    <property type="project" value="TreeGrafter"/>
</dbReference>
<dbReference type="EMBL" id="RSCD01000009">
    <property type="protein sequence ID" value="RSH90853.1"/>
    <property type="molecule type" value="Genomic_DNA"/>
</dbReference>
<gene>
    <name evidence="5" type="ORF">EHS25_010029</name>
</gene>
<proteinExistence type="predicted"/>
<feature type="domain" description="Fcf2 pre-rRNA processing C-terminal" evidence="4">
    <location>
        <begin position="397"/>
        <end position="495"/>
    </location>
</feature>
<protein>
    <recommendedName>
        <fullName evidence="4">Fcf2 pre-rRNA processing C-terminal domain-containing protein</fullName>
    </recommendedName>
</protein>
<feature type="compositionally biased region" description="Basic and acidic residues" evidence="3">
    <location>
        <begin position="370"/>
        <end position="393"/>
    </location>
</feature>
<feature type="compositionally biased region" description="Polar residues" evidence="3">
    <location>
        <begin position="359"/>
        <end position="369"/>
    </location>
</feature>
<dbReference type="AlphaFoldDB" id="A0A427YIF9"/>
<feature type="compositionally biased region" description="Basic and acidic residues" evidence="3">
    <location>
        <begin position="299"/>
        <end position="322"/>
    </location>
</feature>
<evidence type="ECO:0000259" key="4">
    <source>
        <dbReference type="Pfam" id="PF08698"/>
    </source>
</evidence>
<dbReference type="GO" id="GO:0006396">
    <property type="term" value="P:RNA processing"/>
    <property type="evidence" value="ECO:0007669"/>
    <property type="project" value="TreeGrafter"/>
</dbReference>
<keyword evidence="2" id="KW-0539">Nucleus</keyword>
<feature type="compositionally biased region" description="Polar residues" evidence="3">
    <location>
        <begin position="48"/>
        <end position="58"/>
    </location>
</feature>
<dbReference type="InterPro" id="IPR039883">
    <property type="entry name" value="Fcf2/DNTTIP2"/>
</dbReference>
<dbReference type="GO" id="GO:0005730">
    <property type="term" value="C:nucleolus"/>
    <property type="evidence" value="ECO:0007669"/>
    <property type="project" value="UniProtKB-SubCell"/>
</dbReference>
<dbReference type="InterPro" id="IPR014810">
    <property type="entry name" value="Fcf2_C"/>
</dbReference>
<evidence type="ECO:0000313" key="6">
    <source>
        <dbReference type="Proteomes" id="UP000279259"/>
    </source>
</evidence>
<evidence type="ECO:0000313" key="5">
    <source>
        <dbReference type="EMBL" id="RSH90853.1"/>
    </source>
</evidence>
<evidence type="ECO:0000256" key="2">
    <source>
        <dbReference type="ARBA" id="ARBA00023242"/>
    </source>
</evidence>
<dbReference type="STRING" id="1890683.A0A427YIF9"/>
<feature type="compositionally biased region" description="Low complexity" evidence="3">
    <location>
        <begin position="18"/>
        <end position="35"/>
    </location>
</feature>
<dbReference type="PANTHER" id="PTHR21686">
    <property type="entry name" value="DEOXYNUCLEOTIDYLTRANSFERASE TERMINAL-INTERACTING PROTEIN 2"/>
    <property type="match status" value="1"/>
</dbReference>
<reference evidence="5 6" key="1">
    <citation type="submission" date="2018-11" db="EMBL/GenBank/DDBJ databases">
        <title>Genome sequence of Saitozyma podzolica DSM 27192.</title>
        <authorList>
            <person name="Aliyu H."/>
            <person name="Gorte O."/>
            <person name="Ochsenreither K."/>
        </authorList>
    </citation>
    <scope>NUCLEOTIDE SEQUENCE [LARGE SCALE GENOMIC DNA]</scope>
    <source>
        <strain evidence="5 6">DSM 27192</strain>
    </source>
</reference>
<feature type="compositionally biased region" description="Acidic residues" evidence="3">
    <location>
        <begin position="244"/>
        <end position="273"/>
    </location>
</feature>
<name>A0A427YIF9_9TREE</name>
<comment type="caution">
    <text evidence="5">The sequence shown here is derived from an EMBL/GenBank/DDBJ whole genome shotgun (WGS) entry which is preliminary data.</text>
</comment>
<evidence type="ECO:0000256" key="3">
    <source>
        <dbReference type="SAM" id="MobiDB-lite"/>
    </source>
</evidence>
<accession>A0A427YIF9</accession>
<feature type="compositionally biased region" description="Low complexity" evidence="3">
    <location>
        <begin position="278"/>
        <end position="292"/>
    </location>
</feature>
<dbReference type="PANTHER" id="PTHR21686:SF12">
    <property type="entry name" value="DEOXYNUCLEOTIDYLTRANSFERASE TERMINAL-INTERACTING PROTEIN 2"/>
    <property type="match status" value="1"/>
</dbReference>
<feature type="region of interest" description="Disordered" evidence="3">
    <location>
        <begin position="1"/>
        <end position="140"/>
    </location>
</feature>
<feature type="compositionally biased region" description="Basic and acidic residues" evidence="3">
    <location>
        <begin position="201"/>
        <end position="212"/>
    </location>
</feature>
<sequence>MPTTRRQSALPSTPTPEPGSSTPSRRRGGSSTPRPTATPLETRRGRTGTATPLGSSRLGTPVHPHPHYAQHHKTADELALEEADKLLHTPLTGRGADGDAAELLSPRSERRRRLQEARDRSGTIVADVTDADADENATDRGSEAAFEGLLARGGDGTSAGIVETLLGGTSITSGTSAPSAASAVSATDVGPQGDESSATLQDDREGLDHDVQGESSARSASIAASDAADSDSDSESGSESSSGSEDDSDDSSDSSEGNSEIDSDESDTDEEEDRLERLLAAAKLSAAQSATDTGKGKGKAAENGHGHEEDLLRLEAESREAPIPDIAVPKLPTPHLLFSDDGSARASAQPPAAGPSRPRMSSSVPNGSKTSEHALEIDDRPYERELTKREKAAQPRKATASELWAKLPAPKTELLGQMKRDYQALALANSLDPKRFMKGGTKLNKVPEAFAIGTVLDAPRQLQETTLAREHRYRPGSIVREITADQSTNEYAKRKYGDLQTNRMDNGRGKGWRKRSKW</sequence>
<dbReference type="Pfam" id="PF08698">
    <property type="entry name" value="Fcf2"/>
    <property type="match status" value="1"/>
</dbReference>
<feature type="compositionally biased region" description="Low complexity" evidence="3">
    <location>
        <begin position="213"/>
        <end position="227"/>
    </location>
</feature>
<feature type="compositionally biased region" description="Low complexity" evidence="3">
    <location>
        <begin position="168"/>
        <end position="187"/>
    </location>
</feature>
<organism evidence="5 6">
    <name type="scientific">Saitozyma podzolica</name>
    <dbReference type="NCBI Taxonomy" id="1890683"/>
    <lineage>
        <taxon>Eukaryota</taxon>
        <taxon>Fungi</taxon>
        <taxon>Dikarya</taxon>
        <taxon>Basidiomycota</taxon>
        <taxon>Agaricomycotina</taxon>
        <taxon>Tremellomycetes</taxon>
        <taxon>Tremellales</taxon>
        <taxon>Trimorphomycetaceae</taxon>
        <taxon>Saitozyma</taxon>
    </lineage>
</organism>
<dbReference type="OrthoDB" id="427886at2759"/>
<comment type="subcellular location">
    <subcellularLocation>
        <location evidence="1">Nucleus</location>
        <location evidence="1">Nucleolus</location>
    </subcellularLocation>
</comment>
<feature type="region of interest" description="Disordered" evidence="3">
    <location>
        <begin position="168"/>
        <end position="404"/>
    </location>
</feature>